<evidence type="ECO:0000313" key="2">
    <source>
        <dbReference type="Ensembl" id="ENSUAMP00000030776.1"/>
    </source>
</evidence>
<reference evidence="2" key="3">
    <citation type="submission" date="2025-09" db="UniProtKB">
        <authorList>
            <consortium name="Ensembl"/>
        </authorList>
    </citation>
    <scope>IDENTIFICATION</scope>
</reference>
<dbReference type="STRING" id="9643.ENSUAMP00000030776"/>
<reference evidence="3" key="1">
    <citation type="submission" date="2016-06" db="EMBL/GenBank/DDBJ databases">
        <title>De novo assembly and RNA-Seq shows season-dependent expression and editing in black bear kidneys.</title>
        <authorList>
            <person name="Korstanje R."/>
            <person name="Srivastava A."/>
            <person name="Sarsani V.K."/>
            <person name="Sheehan S.M."/>
            <person name="Seger R.L."/>
            <person name="Barter M.E."/>
            <person name="Lindqvist C."/>
            <person name="Brody L.C."/>
            <person name="Mullikin J.C."/>
        </authorList>
    </citation>
    <scope>NUCLEOTIDE SEQUENCE [LARGE SCALE GENOMIC DNA]</scope>
</reference>
<accession>A0A452SE81</accession>
<evidence type="ECO:0000313" key="3">
    <source>
        <dbReference type="Proteomes" id="UP000291022"/>
    </source>
</evidence>
<feature type="region of interest" description="Disordered" evidence="1">
    <location>
        <begin position="60"/>
        <end position="81"/>
    </location>
</feature>
<organism evidence="2 3">
    <name type="scientific">Ursus americanus</name>
    <name type="common">American black bear</name>
    <name type="synonym">Euarctos americanus</name>
    <dbReference type="NCBI Taxonomy" id="9643"/>
    <lineage>
        <taxon>Eukaryota</taxon>
        <taxon>Metazoa</taxon>
        <taxon>Chordata</taxon>
        <taxon>Craniata</taxon>
        <taxon>Vertebrata</taxon>
        <taxon>Euteleostomi</taxon>
        <taxon>Mammalia</taxon>
        <taxon>Eutheria</taxon>
        <taxon>Laurasiatheria</taxon>
        <taxon>Carnivora</taxon>
        <taxon>Caniformia</taxon>
        <taxon>Ursidae</taxon>
        <taxon>Ursus</taxon>
    </lineage>
</organism>
<reference evidence="2" key="2">
    <citation type="submission" date="2025-08" db="UniProtKB">
        <authorList>
            <consortium name="Ensembl"/>
        </authorList>
    </citation>
    <scope>IDENTIFICATION</scope>
</reference>
<dbReference type="AlphaFoldDB" id="A0A452SE81"/>
<dbReference type="Ensembl" id="ENSUAMT00000034335.1">
    <property type="protein sequence ID" value="ENSUAMP00000030776.1"/>
    <property type="gene ID" value="ENSUAMG00000023635.1"/>
</dbReference>
<protein>
    <submittedName>
        <fullName evidence="2">Uncharacterized protein</fullName>
    </submittedName>
</protein>
<sequence>IESHIGLPAQWGSLLLPLPAAPPACAVLRKPFLCPWRTPAQSRSPRRSLASSFHAGRLFSSQAAEDQTEEPPHSIISSTETVQGTVCCWPVRASA</sequence>
<dbReference type="Proteomes" id="UP000291022">
    <property type="component" value="Unassembled WGS sequence"/>
</dbReference>
<keyword evidence="3" id="KW-1185">Reference proteome</keyword>
<evidence type="ECO:0000256" key="1">
    <source>
        <dbReference type="SAM" id="MobiDB-lite"/>
    </source>
</evidence>
<proteinExistence type="predicted"/>
<name>A0A452SE81_URSAM</name>